<dbReference type="InterPro" id="IPR004733">
    <property type="entry name" value="PurM_cligase"/>
</dbReference>
<dbReference type="Proteomes" id="UP000317093">
    <property type="component" value="Chromosome"/>
</dbReference>
<evidence type="ECO:0000313" key="14">
    <source>
        <dbReference type="EMBL" id="QDU63990.1"/>
    </source>
</evidence>
<evidence type="ECO:0000256" key="4">
    <source>
        <dbReference type="ARBA" id="ARBA00020367"/>
    </source>
</evidence>
<dbReference type="EMBL" id="CP036279">
    <property type="protein sequence ID" value="QDU63990.1"/>
    <property type="molecule type" value="Genomic_DNA"/>
</dbReference>
<evidence type="ECO:0000256" key="3">
    <source>
        <dbReference type="ARBA" id="ARBA00013047"/>
    </source>
</evidence>
<keyword evidence="5 14" id="KW-0436">Ligase</keyword>
<dbReference type="GO" id="GO:0005524">
    <property type="term" value="F:ATP binding"/>
    <property type="evidence" value="ECO:0007669"/>
    <property type="project" value="UniProtKB-KW"/>
</dbReference>
<feature type="domain" description="PurM-like C-terminal" evidence="13">
    <location>
        <begin position="181"/>
        <end position="376"/>
    </location>
</feature>
<keyword evidence="6" id="KW-0547">Nucleotide-binding</keyword>
<sequence>MADEPTAYEQLGVSASKEEVHAAVAQTDPGLYPGAFCRIGPDTLGGDPDWCSALHADGAGTKSIVAYLRFRETGEAKVFRSLAQDALVMNLDDLACVGAVDRFLLANTIDRNSRCVPGAAIEEIIRGYQQCLELLDRQGIRVTPTGGETADVGDSVRTLIVNAVLATRLSRERVVDNSRIQEGDLIIGLSSTGQTTDEDLPNSGIGSNGLTLARHTLLHRSYAEKYPETLAPETDPSVAYRGPFRLEDCPRGLKMTIGEALLSPTRPYAPIVRDVLGTLPGEVHGIVHNTGGGQTKCRSFGDGIAYLKDNLFEVPPLFRLIAEHGEVAWKEMYGTFNMGHRLELMVSPSVANSVIDISRRYGVDAKIVGRCERAEINTVTLATPFGTFTY</sequence>
<dbReference type="GO" id="GO:0046084">
    <property type="term" value="P:adenine biosynthetic process"/>
    <property type="evidence" value="ECO:0007669"/>
    <property type="project" value="TreeGrafter"/>
</dbReference>
<evidence type="ECO:0000256" key="1">
    <source>
        <dbReference type="ARBA" id="ARBA00004686"/>
    </source>
</evidence>
<dbReference type="GO" id="GO:0005829">
    <property type="term" value="C:cytosol"/>
    <property type="evidence" value="ECO:0007669"/>
    <property type="project" value="TreeGrafter"/>
</dbReference>
<reference evidence="14 15" key="1">
    <citation type="submission" date="2019-02" db="EMBL/GenBank/DDBJ databases">
        <title>Deep-cultivation of Planctomycetes and their phenomic and genomic characterization uncovers novel biology.</title>
        <authorList>
            <person name="Wiegand S."/>
            <person name="Jogler M."/>
            <person name="Boedeker C."/>
            <person name="Pinto D."/>
            <person name="Vollmers J."/>
            <person name="Rivas-Marin E."/>
            <person name="Kohn T."/>
            <person name="Peeters S.H."/>
            <person name="Heuer A."/>
            <person name="Rast P."/>
            <person name="Oberbeckmann S."/>
            <person name="Bunk B."/>
            <person name="Jeske O."/>
            <person name="Meyerdierks A."/>
            <person name="Storesund J.E."/>
            <person name="Kallscheuer N."/>
            <person name="Luecker S."/>
            <person name="Lage O.M."/>
            <person name="Pohl T."/>
            <person name="Merkel B.J."/>
            <person name="Hornburger P."/>
            <person name="Mueller R.-W."/>
            <person name="Bruemmer F."/>
            <person name="Labrenz M."/>
            <person name="Spormann A.M."/>
            <person name="Op den Camp H."/>
            <person name="Overmann J."/>
            <person name="Amann R."/>
            <person name="Jetten M.S.M."/>
            <person name="Mascher T."/>
            <person name="Medema M.H."/>
            <person name="Devos D.P."/>
            <person name="Kaster A.-K."/>
            <person name="Ovreas L."/>
            <person name="Rohde M."/>
            <person name="Galperin M.Y."/>
            <person name="Jogler C."/>
        </authorList>
    </citation>
    <scope>NUCLEOTIDE SEQUENCE [LARGE SCALE GENOMIC DNA]</scope>
    <source>
        <strain evidence="14 15">Pan216</strain>
    </source>
</reference>
<evidence type="ECO:0000256" key="5">
    <source>
        <dbReference type="ARBA" id="ARBA00022598"/>
    </source>
</evidence>
<dbReference type="GO" id="GO:0004641">
    <property type="term" value="F:phosphoribosylformylglycinamidine cyclo-ligase activity"/>
    <property type="evidence" value="ECO:0007669"/>
    <property type="project" value="UniProtKB-EC"/>
</dbReference>
<comment type="catalytic activity">
    <reaction evidence="11">
        <text>2-formamido-N(1)-(5-O-phospho-beta-D-ribosyl)acetamidine + ATP = 5-amino-1-(5-phospho-beta-D-ribosyl)imidazole + ADP + phosphate + H(+)</text>
        <dbReference type="Rhea" id="RHEA:23032"/>
        <dbReference type="ChEBI" id="CHEBI:15378"/>
        <dbReference type="ChEBI" id="CHEBI:30616"/>
        <dbReference type="ChEBI" id="CHEBI:43474"/>
        <dbReference type="ChEBI" id="CHEBI:137981"/>
        <dbReference type="ChEBI" id="CHEBI:147287"/>
        <dbReference type="ChEBI" id="CHEBI:456216"/>
        <dbReference type="EC" id="6.3.3.1"/>
    </reaction>
</comment>
<comment type="pathway">
    <text evidence="1">Purine metabolism; IMP biosynthesis via de novo pathway; 5-amino-1-(5-phospho-D-ribosyl)imidazole from N(2)-formyl-N(1)-(5-phospho-D-ribosyl)glycinamide: step 2/2.</text>
</comment>
<evidence type="ECO:0000259" key="12">
    <source>
        <dbReference type="Pfam" id="PF00586"/>
    </source>
</evidence>
<evidence type="ECO:0000256" key="2">
    <source>
        <dbReference type="ARBA" id="ARBA00010280"/>
    </source>
</evidence>
<dbReference type="SUPFAM" id="SSF55326">
    <property type="entry name" value="PurM N-terminal domain-like"/>
    <property type="match status" value="1"/>
</dbReference>
<dbReference type="OrthoDB" id="9802507at2"/>
<feature type="domain" description="PurM-like N-terminal" evidence="12">
    <location>
        <begin position="48"/>
        <end position="161"/>
    </location>
</feature>
<evidence type="ECO:0000256" key="11">
    <source>
        <dbReference type="ARBA" id="ARBA00049057"/>
    </source>
</evidence>
<dbReference type="RefSeq" id="WP_145261875.1">
    <property type="nucleotide sequence ID" value="NZ_CP036279.1"/>
</dbReference>
<dbReference type="EC" id="6.3.3.1" evidence="3"/>
<name>A0A518BAH9_9BACT</name>
<dbReference type="InterPro" id="IPR036921">
    <property type="entry name" value="PurM-like_N_sf"/>
</dbReference>
<evidence type="ECO:0000259" key="13">
    <source>
        <dbReference type="Pfam" id="PF02769"/>
    </source>
</evidence>
<dbReference type="Pfam" id="PF00586">
    <property type="entry name" value="AIRS"/>
    <property type="match status" value="1"/>
</dbReference>
<dbReference type="Gene3D" id="3.30.1330.10">
    <property type="entry name" value="PurM-like, N-terminal domain"/>
    <property type="match status" value="1"/>
</dbReference>
<evidence type="ECO:0000256" key="9">
    <source>
        <dbReference type="ARBA" id="ARBA00032931"/>
    </source>
</evidence>
<dbReference type="SUPFAM" id="SSF56042">
    <property type="entry name" value="PurM C-terminal domain-like"/>
    <property type="match status" value="1"/>
</dbReference>
<dbReference type="PANTHER" id="PTHR10520">
    <property type="entry name" value="TRIFUNCTIONAL PURINE BIOSYNTHETIC PROTEIN ADENOSINE-3-RELATED"/>
    <property type="match status" value="1"/>
</dbReference>
<dbReference type="GO" id="GO:0004637">
    <property type="term" value="F:phosphoribosylamine-glycine ligase activity"/>
    <property type="evidence" value="ECO:0007669"/>
    <property type="project" value="TreeGrafter"/>
</dbReference>
<dbReference type="UniPathway" id="UPA00074">
    <property type="reaction ID" value="UER00129"/>
</dbReference>
<protein>
    <recommendedName>
        <fullName evidence="4">Phosphoribosylformylglycinamidine cyclo-ligase</fullName>
        <ecNumber evidence="3">6.3.3.1</ecNumber>
    </recommendedName>
    <alternativeName>
        <fullName evidence="9">AIR synthase</fullName>
    </alternativeName>
    <alternativeName>
        <fullName evidence="10">AIRS</fullName>
    </alternativeName>
    <alternativeName>
        <fullName evidence="8">Phosphoribosyl-aminoimidazole synthetase</fullName>
    </alternativeName>
</protein>
<organism evidence="14 15">
    <name type="scientific">Kolteria novifilia</name>
    <dbReference type="NCBI Taxonomy" id="2527975"/>
    <lineage>
        <taxon>Bacteria</taxon>
        <taxon>Pseudomonadati</taxon>
        <taxon>Planctomycetota</taxon>
        <taxon>Planctomycetia</taxon>
        <taxon>Kolteriales</taxon>
        <taxon>Kolteriaceae</taxon>
        <taxon>Kolteria</taxon>
    </lineage>
</organism>
<comment type="similarity">
    <text evidence="2">Belongs to the AIR synthase family.</text>
</comment>
<dbReference type="PANTHER" id="PTHR10520:SF12">
    <property type="entry name" value="TRIFUNCTIONAL PURINE BIOSYNTHETIC PROTEIN ADENOSINE-3"/>
    <property type="match status" value="1"/>
</dbReference>
<evidence type="ECO:0000256" key="6">
    <source>
        <dbReference type="ARBA" id="ARBA00022741"/>
    </source>
</evidence>
<evidence type="ECO:0000313" key="15">
    <source>
        <dbReference type="Proteomes" id="UP000317093"/>
    </source>
</evidence>
<evidence type="ECO:0000256" key="8">
    <source>
        <dbReference type="ARBA" id="ARBA00031908"/>
    </source>
</evidence>
<keyword evidence="7" id="KW-0067">ATP-binding</keyword>
<dbReference type="AlphaFoldDB" id="A0A518BAH9"/>
<accession>A0A518BAH9</accession>
<evidence type="ECO:0000256" key="10">
    <source>
        <dbReference type="ARBA" id="ARBA00033093"/>
    </source>
</evidence>
<proteinExistence type="inferred from homology"/>
<dbReference type="Pfam" id="PF02769">
    <property type="entry name" value="AIRS_C"/>
    <property type="match status" value="1"/>
</dbReference>
<dbReference type="InterPro" id="IPR010918">
    <property type="entry name" value="PurM-like_C_dom"/>
</dbReference>
<dbReference type="InterPro" id="IPR016188">
    <property type="entry name" value="PurM-like_N"/>
</dbReference>
<keyword evidence="15" id="KW-1185">Reference proteome</keyword>
<gene>
    <name evidence="14" type="primary">purM</name>
    <name evidence="14" type="ORF">Pan216_48710</name>
</gene>
<evidence type="ECO:0000256" key="7">
    <source>
        <dbReference type="ARBA" id="ARBA00022840"/>
    </source>
</evidence>
<dbReference type="KEGG" id="knv:Pan216_48710"/>
<dbReference type="GO" id="GO:0006189">
    <property type="term" value="P:'de novo' IMP biosynthetic process"/>
    <property type="evidence" value="ECO:0007669"/>
    <property type="project" value="UniProtKB-UniPathway"/>
</dbReference>
<dbReference type="Gene3D" id="3.90.650.10">
    <property type="entry name" value="PurM-like C-terminal domain"/>
    <property type="match status" value="1"/>
</dbReference>
<dbReference type="InterPro" id="IPR036676">
    <property type="entry name" value="PurM-like_C_sf"/>
</dbReference>